<feature type="domain" description="Smf/DprA SLOG" evidence="2">
    <location>
        <begin position="37"/>
        <end position="217"/>
    </location>
</feature>
<evidence type="ECO:0000259" key="2">
    <source>
        <dbReference type="Pfam" id="PF02481"/>
    </source>
</evidence>
<evidence type="ECO:0000256" key="1">
    <source>
        <dbReference type="ARBA" id="ARBA00006525"/>
    </source>
</evidence>
<dbReference type="AlphaFoldDB" id="A0A350HC54"/>
<accession>A0A350HC54</accession>
<protein>
    <recommendedName>
        <fullName evidence="2">Smf/DprA SLOG domain-containing protein</fullName>
    </recommendedName>
</protein>
<comment type="similarity">
    <text evidence="1">Belongs to the DprA/Smf family.</text>
</comment>
<dbReference type="InterPro" id="IPR057666">
    <property type="entry name" value="DrpA_SLOG"/>
</dbReference>
<name>A0A350HC54_UNCW3</name>
<dbReference type="SUPFAM" id="SSF102405">
    <property type="entry name" value="MCP/YpsA-like"/>
    <property type="match status" value="1"/>
</dbReference>
<gene>
    <name evidence="3" type="ORF">DCW38_08080</name>
</gene>
<dbReference type="PANTHER" id="PTHR43022">
    <property type="entry name" value="PROTEIN SMF"/>
    <property type="match status" value="1"/>
</dbReference>
<dbReference type="Gene3D" id="3.40.50.450">
    <property type="match status" value="1"/>
</dbReference>
<reference evidence="3 4" key="1">
    <citation type="journal article" date="2018" name="Nat. Biotechnol.">
        <title>A standardized bacterial taxonomy based on genome phylogeny substantially revises the tree of life.</title>
        <authorList>
            <person name="Parks D.H."/>
            <person name="Chuvochina M."/>
            <person name="Waite D.W."/>
            <person name="Rinke C."/>
            <person name="Skarshewski A."/>
            <person name="Chaumeil P.A."/>
            <person name="Hugenholtz P."/>
        </authorList>
    </citation>
    <scope>NUCLEOTIDE SEQUENCE [LARGE SCALE GENOMIC DNA]</scope>
    <source>
        <strain evidence="3">UBA9956</strain>
    </source>
</reference>
<dbReference type="EMBL" id="DMZY01000240">
    <property type="protein sequence ID" value="HAV93120.1"/>
    <property type="molecule type" value="Genomic_DNA"/>
</dbReference>
<dbReference type="Pfam" id="PF02481">
    <property type="entry name" value="DNA_processg_A"/>
    <property type="match status" value="1"/>
</dbReference>
<proteinExistence type="inferred from homology"/>
<dbReference type="PANTHER" id="PTHR43022:SF1">
    <property type="entry name" value="PROTEIN SMF"/>
    <property type="match status" value="1"/>
</dbReference>
<dbReference type="GO" id="GO:0009294">
    <property type="term" value="P:DNA-mediated transformation"/>
    <property type="evidence" value="ECO:0007669"/>
    <property type="project" value="InterPro"/>
</dbReference>
<dbReference type="InterPro" id="IPR003488">
    <property type="entry name" value="DprA"/>
</dbReference>
<evidence type="ECO:0000313" key="4">
    <source>
        <dbReference type="Proteomes" id="UP000264062"/>
    </source>
</evidence>
<comment type="caution">
    <text evidence="3">The sequence shown here is derived from an EMBL/GenBank/DDBJ whole genome shotgun (WGS) entry which is preliminary data.</text>
</comment>
<sequence length="291" mass="32813">MNEAFIEKSIYYMEKNKVDVIYSESIPRLSESKLLQDMYFVLGNQEHLKKFRIGIVGTRKPDEYAVRTVTEIVKRYKNRDIATVSGFAEGIDSLVHKVSLDNSISTIAVLPCGFSNDYPVSNKNLKKRIIDNGLLLTEYSPYIKPLKLNFIQRNHVIAALSDILIITQGAMKSGTLSTFSHALKLNKQIFAIPGEISNKLSFAPNYAIFRGAIPIYSKDILPGISIKDKCKIKITEDERNVLELAKKYKNINDMVNAKEFPYAVLISVLTTLELKGLIVKGFNNKISVLED</sequence>
<organism evidence="3 4">
    <name type="scientific">candidate division WOR-3 bacterium</name>
    <dbReference type="NCBI Taxonomy" id="2052148"/>
    <lineage>
        <taxon>Bacteria</taxon>
        <taxon>Bacteria division WOR-3</taxon>
    </lineage>
</organism>
<dbReference type="Proteomes" id="UP000264062">
    <property type="component" value="Unassembled WGS sequence"/>
</dbReference>
<evidence type="ECO:0000313" key="3">
    <source>
        <dbReference type="EMBL" id="HAV93120.1"/>
    </source>
</evidence>